<reference evidence="2" key="1">
    <citation type="submission" date="2021-01" db="EMBL/GenBank/DDBJ databases">
        <authorList>
            <person name="Corre E."/>
            <person name="Pelletier E."/>
            <person name="Niang G."/>
            <person name="Scheremetjew M."/>
            <person name="Finn R."/>
            <person name="Kale V."/>
            <person name="Holt S."/>
            <person name="Cochrane G."/>
            <person name="Meng A."/>
            <person name="Brown T."/>
            <person name="Cohen L."/>
        </authorList>
    </citation>
    <scope>NUCLEOTIDE SEQUENCE</scope>
    <source>
        <strain evidence="2">Isolate 1302-5</strain>
    </source>
</reference>
<gene>
    <name evidence="2" type="ORF">OAUR00152_LOCUS1745</name>
</gene>
<protein>
    <submittedName>
        <fullName evidence="2">Uncharacterized protein</fullName>
    </submittedName>
</protein>
<dbReference type="AlphaFoldDB" id="A0A7S4HMF5"/>
<evidence type="ECO:0000313" key="2">
    <source>
        <dbReference type="EMBL" id="CAE2203615.1"/>
    </source>
</evidence>
<proteinExistence type="predicted"/>
<feature type="compositionally biased region" description="Acidic residues" evidence="1">
    <location>
        <begin position="110"/>
        <end position="119"/>
    </location>
</feature>
<accession>A0A7S4HMF5</accession>
<feature type="region of interest" description="Disordered" evidence="1">
    <location>
        <begin position="79"/>
        <end position="119"/>
    </location>
</feature>
<dbReference type="EMBL" id="HBKQ01002590">
    <property type="protein sequence ID" value="CAE2203615.1"/>
    <property type="molecule type" value="Transcribed_RNA"/>
</dbReference>
<organism evidence="2">
    <name type="scientific">Odontella aurita</name>
    <dbReference type="NCBI Taxonomy" id="265563"/>
    <lineage>
        <taxon>Eukaryota</taxon>
        <taxon>Sar</taxon>
        <taxon>Stramenopiles</taxon>
        <taxon>Ochrophyta</taxon>
        <taxon>Bacillariophyta</taxon>
        <taxon>Mediophyceae</taxon>
        <taxon>Biddulphiophycidae</taxon>
        <taxon>Eupodiscales</taxon>
        <taxon>Odontellaceae</taxon>
        <taxon>Odontella</taxon>
    </lineage>
</organism>
<name>A0A7S4HMF5_9STRA</name>
<evidence type="ECO:0000256" key="1">
    <source>
        <dbReference type="SAM" id="MobiDB-lite"/>
    </source>
</evidence>
<sequence>MSEIHQTSNLGRCTLAASLSYAAHKQHPLAHATASLRVQKMSEAAEYLARLRPIVLKSAEDAAVDDLVKEKSLGMKDRATRGSYDAKLAGGDEDEEMEDVDGHHVGSGDSADEMAGEEC</sequence>